<comment type="caution">
    <text evidence="2">The sequence shown here is derived from an EMBL/GenBank/DDBJ whole genome shotgun (WGS) entry which is preliminary data.</text>
</comment>
<dbReference type="InterPro" id="IPR039561">
    <property type="entry name" value="Peptidase_M15C"/>
</dbReference>
<dbReference type="EMBL" id="SOZD01000002">
    <property type="protein sequence ID" value="TFF25304.1"/>
    <property type="molecule type" value="Genomic_DNA"/>
</dbReference>
<evidence type="ECO:0000313" key="2">
    <source>
        <dbReference type="EMBL" id="TFF25304.1"/>
    </source>
</evidence>
<dbReference type="InterPro" id="IPR009045">
    <property type="entry name" value="Zn_M74/Hedgehog-like"/>
</dbReference>
<protein>
    <submittedName>
        <fullName evidence="2">M15 family peptidase</fullName>
    </submittedName>
</protein>
<organism evidence="2 3">
    <name type="scientific">Jiella endophytica</name>
    <dbReference type="NCBI Taxonomy" id="2558362"/>
    <lineage>
        <taxon>Bacteria</taxon>
        <taxon>Pseudomonadati</taxon>
        <taxon>Pseudomonadota</taxon>
        <taxon>Alphaproteobacteria</taxon>
        <taxon>Hyphomicrobiales</taxon>
        <taxon>Aurantimonadaceae</taxon>
        <taxon>Jiella</taxon>
    </lineage>
</organism>
<keyword evidence="3" id="KW-1185">Reference proteome</keyword>
<dbReference type="OrthoDB" id="9799970at2"/>
<sequence>MAADPGSLRTPPRAATLSGAWRIGLLALAAAALAPLPARAASSLPLFDRLEALKAAYPQAVKAIEIDGIVMADGTRIPIDDGAAKNHEQKLANADIEDMLSQIYPVGTCDKGAPPARNFDPGRIRNDAFFRSLYGATRSMAEKRLVAVDWFGSRLAFTTTGGADAALRAVAGELSRRPELKTYLSPSAGTFNWRVVAGTKRLSAHSFGAAIDLNTRYADYWLWSGGKPGNVPRYQNKFPTPIVELFERHGFIWGGKWYHYDTMHFEYRPELIAIGRLAEARGCPSS</sequence>
<proteinExistence type="predicted"/>
<gene>
    <name evidence="2" type="ORF">E3C22_08040</name>
</gene>
<dbReference type="Pfam" id="PF13539">
    <property type="entry name" value="Peptidase_M15_4"/>
    <property type="match status" value="1"/>
</dbReference>
<reference evidence="2 3" key="1">
    <citation type="submission" date="2019-03" db="EMBL/GenBank/DDBJ databases">
        <title>Jiella endophytica sp. nov., a novel endophytic bacterium isolated from root of Ficus microcarpa Linn. f.</title>
        <authorList>
            <person name="Tuo L."/>
        </authorList>
    </citation>
    <scope>NUCLEOTIDE SEQUENCE [LARGE SCALE GENOMIC DNA]</scope>
    <source>
        <strain evidence="2 3">CBS5Q-3</strain>
    </source>
</reference>
<dbReference type="SUPFAM" id="SSF55166">
    <property type="entry name" value="Hedgehog/DD-peptidase"/>
    <property type="match status" value="1"/>
</dbReference>
<name>A0A4Y8RR49_9HYPH</name>
<dbReference type="Gene3D" id="3.30.1380.10">
    <property type="match status" value="1"/>
</dbReference>
<dbReference type="GO" id="GO:0008233">
    <property type="term" value="F:peptidase activity"/>
    <property type="evidence" value="ECO:0007669"/>
    <property type="project" value="InterPro"/>
</dbReference>
<evidence type="ECO:0000259" key="1">
    <source>
        <dbReference type="Pfam" id="PF13539"/>
    </source>
</evidence>
<evidence type="ECO:0000313" key="3">
    <source>
        <dbReference type="Proteomes" id="UP000298179"/>
    </source>
</evidence>
<feature type="domain" description="Peptidase M15C" evidence="1">
    <location>
        <begin position="197"/>
        <end position="267"/>
    </location>
</feature>
<dbReference type="AlphaFoldDB" id="A0A4Y8RR49"/>
<accession>A0A4Y8RR49</accession>
<dbReference type="Proteomes" id="UP000298179">
    <property type="component" value="Unassembled WGS sequence"/>
</dbReference>